<comment type="caution">
    <text evidence="9">The sequence shown here is derived from an EMBL/GenBank/DDBJ whole genome shotgun (WGS) entry which is preliminary data.</text>
</comment>
<evidence type="ECO:0000313" key="9">
    <source>
        <dbReference type="EMBL" id="TWU63022.1"/>
    </source>
</evidence>
<feature type="compositionally biased region" description="Basic residues" evidence="5">
    <location>
        <begin position="287"/>
        <end position="297"/>
    </location>
</feature>
<dbReference type="GO" id="GO:0016020">
    <property type="term" value="C:membrane"/>
    <property type="evidence" value="ECO:0007669"/>
    <property type="project" value="UniProtKB-SubCell"/>
</dbReference>
<feature type="transmembrane region" description="Helical" evidence="6">
    <location>
        <begin position="85"/>
        <end position="102"/>
    </location>
</feature>
<keyword evidence="9" id="KW-0378">Hydrolase</keyword>
<accession>A0A5C6FP66</accession>
<dbReference type="InterPro" id="IPR046483">
    <property type="entry name" value="DUF6576"/>
</dbReference>
<comment type="subcellular location">
    <subcellularLocation>
        <location evidence="1">Membrane</location>
        <topology evidence="1">Multi-pass membrane protein</topology>
    </subcellularLocation>
</comment>
<dbReference type="RefSeq" id="WP_146415711.1">
    <property type="nucleotide sequence ID" value="NZ_SJPZ01000002.1"/>
</dbReference>
<gene>
    <name evidence="9" type="ORF">V7x_47590</name>
</gene>
<evidence type="ECO:0000259" key="8">
    <source>
        <dbReference type="Pfam" id="PF20216"/>
    </source>
</evidence>
<evidence type="ECO:0000256" key="3">
    <source>
        <dbReference type="ARBA" id="ARBA00022989"/>
    </source>
</evidence>
<keyword evidence="9" id="KW-0645">Protease</keyword>
<feature type="compositionally biased region" description="Basic and acidic residues" evidence="5">
    <location>
        <begin position="274"/>
        <end position="286"/>
    </location>
</feature>
<feature type="domain" description="Peptidase S54 rhomboid" evidence="7">
    <location>
        <begin position="68"/>
        <end position="212"/>
    </location>
</feature>
<evidence type="ECO:0000259" key="7">
    <source>
        <dbReference type="Pfam" id="PF01694"/>
    </source>
</evidence>
<reference evidence="9 10" key="1">
    <citation type="submission" date="2019-02" db="EMBL/GenBank/DDBJ databases">
        <title>Deep-cultivation of Planctomycetes and their phenomic and genomic characterization uncovers novel biology.</title>
        <authorList>
            <person name="Wiegand S."/>
            <person name="Jogler M."/>
            <person name="Boedeker C."/>
            <person name="Pinto D."/>
            <person name="Vollmers J."/>
            <person name="Rivas-Marin E."/>
            <person name="Kohn T."/>
            <person name="Peeters S.H."/>
            <person name="Heuer A."/>
            <person name="Rast P."/>
            <person name="Oberbeckmann S."/>
            <person name="Bunk B."/>
            <person name="Jeske O."/>
            <person name="Meyerdierks A."/>
            <person name="Storesund J.E."/>
            <person name="Kallscheuer N."/>
            <person name="Luecker S."/>
            <person name="Lage O.M."/>
            <person name="Pohl T."/>
            <person name="Merkel B.J."/>
            <person name="Hornburger P."/>
            <person name="Mueller R.-W."/>
            <person name="Bruemmer F."/>
            <person name="Labrenz M."/>
            <person name="Spormann A.M."/>
            <person name="Op Den Camp H."/>
            <person name="Overmann J."/>
            <person name="Amann R."/>
            <person name="Jetten M.S.M."/>
            <person name="Mascher T."/>
            <person name="Medema M.H."/>
            <person name="Devos D.P."/>
            <person name="Kaster A.-K."/>
            <person name="Ovreas L."/>
            <person name="Rohde M."/>
            <person name="Galperin M.Y."/>
            <person name="Jogler C."/>
        </authorList>
    </citation>
    <scope>NUCLEOTIDE SEQUENCE [LARGE SCALE GENOMIC DNA]</scope>
    <source>
        <strain evidence="9 10">V7</strain>
    </source>
</reference>
<evidence type="ECO:0000313" key="10">
    <source>
        <dbReference type="Proteomes" id="UP000316476"/>
    </source>
</evidence>
<dbReference type="SUPFAM" id="SSF144091">
    <property type="entry name" value="Rhomboid-like"/>
    <property type="match status" value="1"/>
</dbReference>
<evidence type="ECO:0000256" key="4">
    <source>
        <dbReference type="ARBA" id="ARBA00023136"/>
    </source>
</evidence>
<dbReference type="Gene3D" id="1.20.1540.10">
    <property type="entry name" value="Rhomboid-like"/>
    <property type="match status" value="1"/>
</dbReference>
<dbReference type="PANTHER" id="PTHR43066:SF11">
    <property type="entry name" value="PEPTIDASE S54 RHOMBOID DOMAIN-CONTAINING PROTEIN"/>
    <property type="match status" value="1"/>
</dbReference>
<dbReference type="AlphaFoldDB" id="A0A5C6FP66"/>
<feature type="transmembrane region" description="Helical" evidence="6">
    <location>
        <begin position="26"/>
        <end position="44"/>
    </location>
</feature>
<feature type="transmembrane region" description="Helical" evidence="6">
    <location>
        <begin position="114"/>
        <end position="133"/>
    </location>
</feature>
<feature type="transmembrane region" description="Helical" evidence="6">
    <location>
        <begin position="139"/>
        <end position="157"/>
    </location>
</feature>
<evidence type="ECO:0000256" key="5">
    <source>
        <dbReference type="SAM" id="MobiDB-lite"/>
    </source>
</evidence>
<dbReference type="InterPro" id="IPR022764">
    <property type="entry name" value="Peptidase_S54_rhomboid_dom"/>
</dbReference>
<evidence type="ECO:0000256" key="6">
    <source>
        <dbReference type="SAM" id="Phobius"/>
    </source>
</evidence>
<sequence>MGLYDRDYGRGGMRSPWDRVENPRSMTITLIIINVAVFFADMIFSDRETGFSLASWLAVSSESLTQPWKIWQVLTYGFVHDDQNIRHILFNMFGLFIFGRIVEQRIGAAEFLRFYLCAIIVGGFAAAISGLAFGDAPTIGASGAVVAVTILFACYFPNTEILLMFVLPVKAWVLAVLYVGFDLFGAIGLAGDSNTAFQVHLSGAAFGLLYFFRGWNLGFLAGGLGGVNQMSDKIRSRSRRMKLKLHDPDRKLAQEAREADRILDKIHRNGEDSLTAAERRTLERYSARQRKKRQQAE</sequence>
<feature type="domain" description="DUF6576" evidence="8">
    <location>
        <begin position="253"/>
        <end position="287"/>
    </location>
</feature>
<keyword evidence="3 6" id="KW-1133">Transmembrane helix</keyword>
<feature type="transmembrane region" description="Helical" evidence="6">
    <location>
        <begin position="169"/>
        <end position="190"/>
    </location>
</feature>
<dbReference type="GO" id="GO:0004252">
    <property type="term" value="F:serine-type endopeptidase activity"/>
    <property type="evidence" value="ECO:0007669"/>
    <property type="project" value="InterPro"/>
</dbReference>
<dbReference type="Proteomes" id="UP000316476">
    <property type="component" value="Unassembled WGS sequence"/>
</dbReference>
<keyword evidence="4 6" id="KW-0472">Membrane</keyword>
<protein>
    <submittedName>
        <fullName evidence="9">Intramembrane serine protease GlpG</fullName>
    </submittedName>
</protein>
<name>A0A5C6FP66_9PLAN</name>
<feature type="region of interest" description="Disordered" evidence="5">
    <location>
        <begin position="274"/>
        <end position="297"/>
    </location>
</feature>
<dbReference type="Pfam" id="PF01694">
    <property type="entry name" value="Rhomboid"/>
    <property type="match status" value="1"/>
</dbReference>
<proteinExistence type="predicted"/>
<dbReference type="InterPro" id="IPR035952">
    <property type="entry name" value="Rhomboid-like_sf"/>
</dbReference>
<evidence type="ECO:0000256" key="1">
    <source>
        <dbReference type="ARBA" id="ARBA00004141"/>
    </source>
</evidence>
<dbReference type="SMART" id="SM01160">
    <property type="entry name" value="DUF1751"/>
    <property type="match status" value="1"/>
</dbReference>
<evidence type="ECO:0000256" key="2">
    <source>
        <dbReference type="ARBA" id="ARBA00022692"/>
    </source>
</evidence>
<dbReference type="EMBL" id="SJPZ01000002">
    <property type="protein sequence ID" value="TWU63022.1"/>
    <property type="molecule type" value="Genomic_DNA"/>
</dbReference>
<organism evidence="9 10">
    <name type="scientific">Crateriforma conspicua</name>
    <dbReference type="NCBI Taxonomy" id="2527996"/>
    <lineage>
        <taxon>Bacteria</taxon>
        <taxon>Pseudomonadati</taxon>
        <taxon>Planctomycetota</taxon>
        <taxon>Planctomycetia</taxon>
        <taxon>Planctomycetales</taxon>
        <taxon>Planctomycetaceae</taxon>
        <taxon>Crateriforma</taxon>
    </lineage>
</organism>
<dbReference type="OrthoDB" id="9813074at2"/>
<dbReference type="PANTHER" id="PTHR43066">
    <property type="entry name" value="RHOMBOID-RELATED PROTEIN"/>
    <property type="match status" value="1"/>
</dbReference>
<feature type="transmembrane region" description="Helical" evidence="6">
    <location>
        <begin position="210"/>
        <end position="231"/>
    </location>
</feature>
<dbReference type="Pfam" id="PF20216">
    <property type="entry name" value="DUF6576"/>
    <property type="match status" value="1"/>
</dbReference>
<keyword evidence="2 6" id="KW-0812">Transmembrane</keyword>
<dbReference type="GO" id="GO:0006508">
    <property type="term" value="P:proteolysis"/>
    <property type="evidence" value="ECO:0007669"/>
    <property type="project" value="UniProtKB-KW"/>
</dbReference>